<feature type="transmembrane region" description="Helical" evidence="1">
    <location>
        <begin position="61"/>
        <end position="82"/>
    </location>
</feature>
<evidence type="ECO:0000313" key="2">
    <source>
        <dbReference type="EMBL" id="MFC0274982.1"/>
    </source>
</evidence>
<keyword evidence="1" id="KW-0812">Transmembrane</keyword>
<gene>
    <name evidence="2" type="ORF">ACFFIX_27160</name>
</gene>
<keyword evidence="1" id="KW-1133">Transmembrane helix</keyword>
<reference evidence="2 3" key="1">
    <citation type="submission" date="2024-09" db="EMBL/GenBank/DDBJ databases">
        <authorList>
            <person name="Sun Q."/>
            <person name="Mori K."/>
        </authorList>
    </citation>
    <scope>NUCLEOTIDE SEQUENCE [LARGE SCALE GENOMIC DNA]</scope>
    <source>
        <strain evidence="2 3">CCM 7228</strain>
    </source>
</reference>
<evidence type="ECO:0000256" key="1">
    <source>
        <dbReference type="SAM" id="Phobius"/>
    </source>
</evidence>
<sequence length="148" mass="17682">MIGLFIAIIIFNVLAFKTNKNLSAKQIAHIWSFTTAFQMSFDAYIDVKYHAYWYFTKNVDWAALPANTMLLPPVNMMFLNWYPFKSSLINQIRYFIYWEVCLLTYESITLLPEPWGYFHYGWWNLGYSAIINPILLVILLVYYKRFVN</sequence>
<protein>
    <submittedName>
        <fullName evidence="2">Uncharacterized protein</fullName>
    </submittedName>
</protein>
<keyword evidence="3" id="KW-1185">Reference proteome</keyword>
<dbReference type="Proteomes" id="UP001589854">
    <property type="component" value="Unassembled WGS sequence"/>
</dbReference>
<dbReference type="RefSeq" id="WP_251157345.1">
    <property type="nucleotide sequence ID" value="NZ_JBHLVO010000061.1"/>
</dbReference>
<evidence type="ECO:0000313" key="3">
    <source>
        <dbReference type="Proteomes" id="UP001589854"/>
    </source>
</evidence>
<name>A0ABV6GMR6_9BACI</name>
<organism evidence="2 3">
    <name type="scientific">Metabacillus herbersteinensis</name>
    <dbReference type="NCBI Taxonomy" id="283816"/>
    <lineage>
        <taxon>Bacteria</taxon>
        <taxon>Bacillati</taxon>
        <taxon>Bacillota</taxon>
        <taxon>Bacilli</taxon>
        <taxon>Bacillales</taxon>
        <taxon>Bacillaceae</taxon>
        <taxon>Metabacillus</taxon>
    </lineage>
</organism>
<feature type="transmembrane region" description="Helical" evidence="1">
    <location>
        <begin position="94"/>
        <end position="112"/>
    </location>
</feature>
<proteinExistence type="predicted"/>
<keyword evidence="1" id="KW-0472">Membrane</keyword>
<comment type="caution">
    <text evidence="2">The sequence shown here is derived from an EMBL/GenBank/DDBJ whole genome shotgun (WGS) entry which is preliminary data.</text>
</comment>
<dbReference type="EMBL" id="JBHLVO010000061">
    <property type="protein sequence ID" value="MFC0274982.1"/>
    <property type="molecule type" value="Genomic_DNA"/>
</dbReference>
<feature type="transmembrane region" description="Helical" evidence="1">
    <location>
        <begin position="124"/>
        <end position="143"/>
    </location>
</feature>
<accession>A0ABV6GMR6</accession>